<organism evidence="7 8">
    <name type="scientific">Algoriphagus hitonicola</name>
    <dbReference type="NCBI Taxonomy" id="435880"/>
    <lineage>
        <taxon>Bacteria</taxon>
        <taxon>Pseudomonadati</taxon>
        <taxon>Bacteroidota</taxon>
        <taxon>Cytophagia</taxon>
        <taxon>Cytophagales</taxon>
        <taxon>Cyclobacteriaceae</taxon>
        <taxon>Algoriphagus</taxon>
    </lineage>
</organism>
<feature type="transmembrane region" description="Helical" evidence="5">
    <location>
        <begin position="55"/>
        <end position="78"/>
    </location>
</feature>
<comment type="subcellular location">
    <subcellularLocation>
        <location evidence="1">Membrane</location>
    </subcellularLocation>
</comment>
<dbReference type="Gene3D" id="2.30.30.60">
    <property type="match status" value="1"/>
</dbReference>
<dbReference type="InterPro" id="IPR045275">
    <property type="entry name" value="MscS_archaea/bacteria_type"/>
</dbReference>
<evidence type="ECO:0000313" key="8">
    <source>
        <dbReference type="Proteomes" id="UP000199642"/>
    </source>
</evidence>
<keyword evidence="2 5" id="KW-0812">Transmembrane</keyword>
<dbReference type="Pfam" id="PF00924">
    <property type="entry name" value="MS_channel_2nd"/>
    <property type="match status" value="1"/>
</dbReference>
<dbReference type="EMBL" id="FOPC01000008">
    <property type="protein sequence ID" value="SFG80346.1"/>
    <property type="molecule type" value="Genomic_DNA"/>
</dbReference>
<evidence type="ECO:0000259" key="6">
    <source>
        <dbReference type="Pfam" id="PF00924"/>
    </source>
</evidence>
<dbReference type="STRING" id="435880.SAMN04487988_108123"/>
<feature type="transmembrane region" description="Helical" evidence="5">
    <location>
        <begin position="121"/>
        <end position="140"/>
    </location>
</feature>
<dbReference type="PANTHER" id="PTHR30221:SF1">
    <property type="entry name" value="SMALL-CONDUCTANCE MECHANOSENSITIVE CHANNEL"/>
    <property type="match status" value="1"/>
</dbReference>
<feature type="transmembrane region" description="Helical" evidence="5">
    <location>
        <begin position="90"/>
        <end position="115"/>
    </location>
</feature>
<reference evidence="8" key="1">
    <citation type="submission" date="2016-10" db="EMBL/GenBank/DDBJ databases">
        <authorList>
            <person name="Varghese N."/>
            <person name="Submissions S."/>
        </authorList>
    </citation>
    <scope>NUCLEOTIDE SEQUENCE [LARGE SCALE GENOMIC DNA]</scope>
    <source>
        <strain evidence="8">DSM 19315</strain>
    </source>
</reference>
<gene>
    <name evidence="7" type="ORF">SAMN04487988_108123</name>
</gene>
<dbReference type="GO" id="GO:0008381">
    <property type="term" value="F:mechanosensitive monoatomic ion channel activity"/>
    <property type="evidence" value="ECO:0007669"/>
    <property type="project" value="InterPro"/>
</dbReference>
<dbReference type="InterPro" id="IPR010920">
    <property type="entry name" value="LSM_dom_sf"/>
</dbReference>
<feature type="domain" description="Mechanosensitive ion channel MscS" evidence="6">
    <location>
        <begin position="138"/>
        <end position="205"/>
    </location>
</feature>
<dbReference type="OrthoDB" id="1522493at2"/>
<dbReference type="InterPro" id="IPR006685">
    <property type="entry name" value="MscS_channel_2nd"/>
</dbReference>
<name>A0A1I2UZD1_9BACT</name>
<evidence type="ECO:0000256" key="3">
    <source>
        <dbReference type="ARBA" id="ARBA00022989"/>
    </source>
</evidence>
<proteinExistence type="predicted"/>
<dbReference type="SUPFAM" id="SSF50182">
    <property type="entry name" value="Sm-like ribonucleoproteins"/>
    <property type="match status" value="1"/>
</dbReference>
<evidence type="ECO:0000313" key="7">
    <source>
        <dbReference type="EMBL" id="SFG80346.1"/>
    </source>
</evidence>
<dbReference type="InterPro" id="IPR023408">
    <property type="entry name" value="MscS_beta-dom_sf"/>
</dbReference>
<evidence type="ECO:0000256" key="4">
    <source>
        <dbReference type="ARBA" id="ARBA00023136"/>
    </source>
</evidence>
<keyword evidence="3 5" id="KW-1133">Transmembrane helix</keyword>
<evidence type="ECO:0000256" key="5">
    <source>
        <dbReference type="SAM" id="Phobius"/>
    </source>
</evidence>
<dbReference type="RefSeq" id="WP_092792027.1">
    <property type="nucleotide sequence ID" value="NZ_FOPC01000008.1"/>
</dbReference>
<dbReference type="Proteomes" id="UP000199642">
    <property type="component" value="Unassembled WGS sequence"/>
</dbReference>
<protein>
    <submittedName>
        <fullName evidence="7">Small-conductance mechanosensitive channel</fullName>
    </submittedName>
</protein>
<evidence type="ECO:0000256" key="2">
    <source>
        <dbReference type="ARBA" id="ARBA00022692"/>
    </source>
</evidence>
<sequence length="297" mass="33435">MNHLKTSIQSKENKRRRNFVIKLVLLIVLDYIYLGDTFLNPIAVRYPFLLDILRALIFVLSANLVISLGRIVTLRLYLQKTADTKVLPNFVIGIGRISAILNVLAILIGFMLALGIKPLEFLTSITIVAAALALLTKDYITNIVNGLIIMFSEQLEIGDKINVGRNTGFIRDITLINLVLKSETGEIILIPNSLILTSDVINYSKNNTHQVVFDAEIPYSNHLQLSELEEELGKTLEGFKDFVTVEGAQLNVLERKSESLLIRYQFPILSGEKEVEIGLRKAINQGFLNWKNEQRKG</sequence>
<dbReference type="GO" id="GO:0016020">
    <property type="term" value="C:membrane"/>
    <property type="evidence" value="ECO:0007669"/>
    <property type="project" value="UniProtKB-SubCell"/>
</dbReference>
<evidence type="ECO:0000256" key="1">
    <source>
        <dbReference type="ARBA" id="ARBA00004370"/>
    </source>
</evidence>
<dbReference type="PANTHER" id="PTHR30221">
    <property type="entry name" value="SMALL-CONDUCTANCE MECHANOSENSITIVE CHANNEL"/>
    <property type="match status" value="1"/>
</dbReference>
<keyword evidence="8" id="KW-1185">Reference proteome</keyword>
<feature type="transmembrane region" description="Helical" evidence="5">
    <location>
        <begin position="20"/>
        <end position="43"/>
    </location>
</feature>
<dbReference type="AlphaFoldDB" id="A0A1I2UZD1"/>
<keyword evidence="4 5" id="KW-0472">Membrane</keyword>
<accession>A0A1I2UZD1</accession>